<evidence type="ECO:0000313" key="4">
    <source>
        <dbReference type="Proteomes" id="UP000528322"/>
    </source>
</evidence>
<keyword evidence="2" id="KW-0560">Oxidoreductase</keyword>
<dbReference type="RefSeq" id="WP_221270344.1">
    <property type="nucleotide sequence ID" value="NZ_JACHID010000001.1"/>
</dbReference>
<sequence>MTARLSKKPIALVAGASDRIGRAMALHLARHGYSIAITYRSNIKGAQESADLISQYSPVVTIPVELGTCNQPDMHSLIKEISCQLEAPVKLIIYSASFFERSNAVDLDYQHLLANFNIHTFAPMLMAQALYHHLQTFPQPAKGNFIAMCDQRVYRRTTTRVAYELSKKSLLEFCRIAALSFADSMRVNTISPGAILQATSETDEEFQRLISKGVPLKCQGSVENILQTLDFLLQCEYLTGVDIPVDGGEHLQG</sequence>
<reference evidence="3 4" key="1">
    <citation type="submission" date="2020-08" db="EMBL/GenBank/DDBJ databases">
        <title>Genomic Encyclopedia of Type Strains, Phase IV (KMG-IV): sequencing the most valuable type-strain genomes for metagenomic binning, comparative biology and taxonomic classification.</title>
        <authorList>
            <person name="Goeker M."/>
        </authorList>
    </citation>
    <scope>NUCLEOTIDE SEQUENCE [LARGE SCALE GENOMIC DNA]</scope>
    <source>
        <strain evidence="3 4">DSM 22071</strain>
    </source>
</reference>
<evidence type="ECO:0000256" key="2">
    <source>
        <dbReference type="ARBA" id="ARBA00023002"/>
    </source>
</evidence>
<protein>
    <submittedName>
        <fullName evidence="3">NAD(P)-dependent dehydrogenase (Short-subunit alcohol dehydrogenase family)</fullName>
    </submittedName>
</protein>
<evidence type="ECO:0000313" key="3">
    <source>
        <dbReference type="EMBL" id="MBB5020926.1"/>
    </source>
</evidence>
<dbReference type="Proteomes" id="UP000528322">
    <property type="component" value="Unassembled WGS sequence"/>
</dbReference>
<comment type="caution">
    <text evidence="3">The sequence shown here is derived from an EMBL/GenBank/DDBJ whole genome shotgun (WGS) entry which is preliminary data.</text>
</comment>
<dbReference type="EMBL" id="JACHID010000001">
    <property type="protein sequence ID" value="MBB5020926.1"/>
    <property type="molecule type" value="Genomic_DNA"/>
</dbReference>
<name>A0A7W8DFY8_9BACT</name>
<accession>A0A7W8DFY8</accession>
<dbReference type="Gene3D" id="3.40.50.720">
    <property type="entry name" value="NAD(P)-binding Rossmann-like Domain"/>
    <property type="match status" value="1"/>
</dbReference>
<keyword evidence="4" id="KW-1185">Reference proteome</keyword>
<comment type="similarity">
    <text evidence="1">Belongs to the short-chain dehydrogenases/reductases (SDR) family.</text>
</comment>
<dbReference type="InterPro" id="IPR002347">
    <property type="entry name" value="SDR_fam"/>
</dbReference>
<gene>
    <name evidence="3" type="ORF">HNR37_000229</name>
</gene>
<evidence type="ECO:0000256" key="1">
    <source>
        <dbReference type="ARBA" id="ARBA00006484"/>
    </source>
</evidence>
<dbReference type="AlphaFoldDB" id="A0A7W8DFY8"/>
<dbReference type="PANTHER" id="PTHR43639">
    <property type="entry name" value="OXIDOREDUCTASE, SHORT-CHAIN DEHYDROGENASE/REDUCTASE FAMILY (AFU_ORTHOLOGUE AFUA_5G02870)"/>
    <property type="match status" value="1"/>
</dbReference>
<dbReference type="SUPFAM" id="SSF51735">
    <property type="entry name" value="NAD(P)-binding Rossmann-fold domains"/>
    <property type="match status" value="1"/>
</dbReference>
<proteinExistence type="inferred from homology"/>
<dbReference type="Pfam" id="PF13561">
    <property type="entry name" value="adh_short_C2"/>
    <property type="match status" value="1"/>
</dbReference>
<dbReference type="PRINTS" id="PR00081">
    <property type="entry name" value="GDHRDH"/>
</dbReference>
<dbReference type="InterPro" id="IPR036291">
    <property type="entry name" value="NAD(P)-bd_dom_sf"/>
</dbReference>
<organism evidence="3 4">
    <name type="scientific">Desulfurispira natronophila</name>
    <dbReference type="NCBI Taxonomy" id="682562"/>
    <lineage>
        <taxon>Bacteria</taxon>
        <taxon>Pseudomonadati</taxon>
        <taxon>Chrysiogenota</taxon>
        <taxon>Chrysiogenia</taxon>
        <taxon>Chrysiogenales</taxon>
        <taxon>Chrysiogenaceae</taxon>
        <taxon>Desulfurispira</taxon>
    </lineage>
</organism>
<dbReference type="PANTHER" id="PTHR43639:SF1">
    <property type="entry name" value="SHORT-CHAIN DEHYDROGENASE_REDUCTASE FAMILY PROTEIN"/>
    <property type="match status" value="1"/>
</dbReference>
<dbReference type="GO" id="GO:0016491">
    <property type="term" value="F:oxidoreductase activity"/>
    <property type="evidence" value="ECO:0007669"/>
    <property type="project" value="UniProtKB-KW"/>
</dbReference>